<dbReference type="EMBL" id="CAJNOR010001459">
    <property type="protein sequence ID" value="CAF1146930.1"/>
    <property type="molecule type" value="Genomic_DNA"/>
</dbReference>
<dbReference type="Proteomes" id="UP000663828">
    <property type="component" value="Unassembled WGS sequence"/>
</dbReference>
<accession>A0A814SJQ9</accession>
<feature type="region of interest" description="Disordered" evidence="1">
    <location>
        <begin position="66"/>
        <end position="97"/>
    </location>
</feature>
<name>A0A814SJQ9_ADIRI</name>
<dbReference type="AlphaFoldDB" id="A0A814SJQ9"/>
<sequence>MTQNNTSILSDVSTCLNEAMDSMFNNSPNILTSDQATFHFDLSGDSKFLSPDALKVLMNKRKLASDAVVTERGEEEDAGNAKRLCSMNDHYQHEQRT</sequence>
<evidence type="ECO:0000256" key="1">
    <source>
        <dbReference type="SAM" id="MobiDB-lite"/>
    </source>
</evidence>
<comment type="caution">
    <text evidence="2">The sequence shown here is derived from an EMBL/GenBank/DDBJ whole genome shotgun (WGS) entry which is preliminary data.</text>
</comment>
<gene>
    <name evidence="2" type="ORF">XAT740_LOCUS20735</name>
</gene>
<proteinExistence type="predicted"/>
<protein>
    <submittedName>
        <fullName evidence="2">Uncharacterized protein</fullName>
    </submittedName>
</protein>
<keyword evidence="3" id="KW-1185">Reference proteome</keyword>
<reference evidence="2" key="1">
    <citation type="submission" date="2021-02" db="EMBL/GenBank/DDBJ databases">
        <authorList>
            <person name="Nowell W R."/>
        </authorList>
    </citation>
    <scope>NUCLEOTIDE SEQUENCE</scope>
</reference>
<evidence type="ECO:0000313" key="2">
    <source>
        <dbReference type="EMBL" id="CAF1146930.1"/>
    </source>
</evidence>
<organism evidence="2 3">
    <name type="scientific">Adineta ricciae</name>
    <name type="common">Rotifer</name>
    <dbReference type="NCBI Taxonomy" id="249248"/>
    <lineage>
        <taxon>Eukaryota</taxon>
        <taxon>Metazoa</taxon>
        <taxon>Spiralia</taxon>
        <taxon>Gnathifera</taxon>
        <taxon>Rotifera</taxon>
        <taxon>Eurotatoria</taxon>
        <taxon>Bdelloidea</taxon>
        <taxon>Adinetida</taxon>
        <taxon>Adinetidae</taxon>
        <taxon>Adineta</taxon>
    </lineage>
</organism>
<evidence type="ECO:0000313" key="3">
    <source>
        <dbReference type="Proteomes" id="UP000663828"/>
    </source>
</evidence>